<dbReference type="AlphaFoldDB" id="A0A8H3E3L4"/>
<dbReference type="EMBL" id="CAJNJQ010001302">
    <property type="protein sequence ID" value="CAE7131704.1"/>
    <property type="molecule type" value="Genomic_DNA"/>
</dbReference>
<accession>A0A8H3E3L4</accession>
<proteinExistence type="predicted"/>
<protein>
    <submittedName>
        <fullName evidence="2">Uncharacterized protein</fullName>
    </submittedName>
</protein>
<gene>
    <name evidence="2" type="ORF">RDB_LOCUS64815</name>
</gene>
<feature type="region of interest" description="Disordered" evidence="1">
    <location>
        <begin position="179"/>
        <end position="271"/>
    </location>
</feature>
<name>A0A8H3E3L4_9AGAM</name>
<dbReference type="Proteomes" id="UP000663827">
    <property type="component" value="Unassembled WGS sequence"/>
</dbReference>
<organism evidence="2 3">
    <name type="scientific">Rhizoctonia solani</name>
    <dbReference type="NCBI Taxonomy" id="456999"/>
    <lineage>
        <taxon>Eukaryota</taxon>
        <taxon>Fungi</taxon>
        <taxon>Dikarya</taxon>
        <taxon>Basidiomycota</taxon>
        <taxon>Agaricomycotina</taxon>
        <taxon>Agaricomycetes</taxon>
        <taxon>Cantharellales</taxon>
        <taxon>Ceratobasidiaceae</taxon>
        <taxon>Rhizoctonia</taxon>
    </lineage>
</organism>
<reference evidence="2" key="1">
    <citation type="submission" date="2021-01" db="EMBL/GenBank/DDBJ databases">
        <authorList>
            <person name="Kaushik A."/>
        </authorList>
    </citation>
    <scope>NUCLEOTIDE SEQUENCE</scope>
    <source>
        <strain evidence="2">AG5</strain>
    </source>
</reference>
<comment type="caution">
    <text evidence="2">The sequence shown here is derived from an EMBL/GenBank/DDBJ whole genome shotgun (WGS) entry which is preliminary data.</text>
</comment>
<evidence type="ECO:0000313" key="3">
    <source>
        <dbReference type="Proteomes" id="UP000663827"/>
    </source>
</evidence>
<feature type="compositionally biased region" description="Polar residues" evidence="1">
    <location>
        <begin position="231"/>
        <end position="246"/>
    </location>
</feature>
<feature type="compositionally biased region" description="Basic and acidic residues" evidence="1">
    <location>
        <begin position="253"/>
        <end position="262"/>
    </location>
</feature>
<evidence type="ECO:0000313" key="2">
    <source>
        <dbReference type="EMBL" id="CAE7131704.1"/>
    </source>
</evidence>
<evidence type="ECO:0000256" key="1">
    <source>
        <dbReference type="SAM" id="MobiDB-lite"/>
    </source>
</evidence>
<feature type="compositionally biased region" description="Basic and acidic residues" evidence="1">
    <location>
        <begin position="191"/>
        <end position="220"/>
    </location>
</feature>
<sequence>MSLDSNGKPIIRKEDYQLYVERIYSNSSEENILRTIAMFKLTKDGKFISPTYEESTSLEYWEGVKLEGFVASLSGDSRNFIMAGWWNILVGDLHFEYMEIHGIQCIYQEKHASWRYGQEPALWVDTLEGYTYAFQYPDQDYRVSLTFHPLNEPFNRPVWWPPGSHREFAKLTKHAKKITATAKKAASQGKRSQDAHASEGKNMEGKVRGKEKEEEKEKEVGSGITLPTRASRAQTIEQASAGSFQSFRKRKRGDADAETHNEDEWDEMQLDSDERVNQAAGDAPMAQNKPELPQPLALPLGIIPVDWAARRNKAAQRQAAEI</sequence>